<dbReference type="InterPro" id="IPR046497">
    <property type="entry name" value="DUF6590"/>
</dbReference>
<sequence length="152" mass="17711">FQKRNRDWKTFFKCGRVFKTLWTDPYNESARDASDHSQFKSEVVFQVALGQYVYSKVRRFVVVSLRDRSCQCLPITTYDGKGYEKRGIRLNEHGLIYIGDRRPTNVRGITKIPLRLRPPGQGGERLNKTSYINYGRTYSVDCHVKVKDLGIL</sequence>
<gene>
    <name evidence="2" type="ORF">LY89DRAFT_564422</name>
</gene>
<evidence type="ECO:0000313" key="2">
    <source>
        <dbReference type="EMBL" id="KUJ07129.1"/>
    </source>
</evidence>
<protein>
    <recommendedName>
        <fullName evidence="1">DUF6590 domain-containing protein</fullName>
    </recommendedName>
</protein>
<feature type="non-terminal residue" evidence="2">
    <location>
        <position position="152"/>
    </location>
</feature>
<dbReference type="EMBL" id="KQ947441">
    <property type="protein sequence ID" value="KUJ07129.1"/>
    <property type="molecule type" value="Genomic_DNA"/>
</dbReference>
<organism evidence="2 3">
    <name type="scientific">Mollisia scopiformis</name>
    <name type="common">Conifer needle endophyte fungus</name>
    <name type="synonym">Phialocephala scopiformis</name>
    <dbReference type="NCBI Taxonomy" id="149040"/>
    <lineage>
        <taxon>Eukaryota</taxon>
        <taxon>Fungi</taxon>
        <taxon>Dikarya</taxon>
        <taxon>Ascomycota</taxon>
        <taxon>Pezizomycotina</taxon>
        <taxon>Leotiomycetes</taxon>
        <taxon>Helotiales</taxon>
        <taxon>Mollisiaceae</taxon>
        <taxon>Mollisia</taxon>
    </lineage>
</organism>
<dbReference type="Proteomes" id="UP000070700">
    <property type="component" value="Unassembled WGS sequence"/>
</dbReference>
<evidence type="ECO:0000313" key="3">
    <source>
        <dbReference type="Proteomes" id="UP000070700"/>
    </source>
</evidence>
<keyword evidence="3" id="KW-1185">Reference proteome</keyword>
<feature type="domain" description="DUF6590" evidence="1">
    <location>
        <begin position="9"/>
        <end position="150"/>
    </location>
</feature>
<dbReference type="KEGG" id="psco:LY89DRAFT_564422"/>
<dbReference type="OrthoDB" id="3559580at2759"/>
<evidence type="ECO:0000259" key="1">
    <source>
        <dbReference type="Pfam" id="PF20233"/>
    </source>
</evidence>
<reference evidence="2 3" key="1">
    <citation type="submission" date="2015-10" db="EMBL/GenBank/DDBJ databases">
        <title>Full genome of DAOMC 229536 Phialocephala scopiformis, a fungal endophyte of spruce producing the potent anti-insectan compound rugulosin.</title>
        <authorList>
            <consortium name="DOE Joint Genome Institute"/>
            <person name="Walker A.K."/>
            <person name="Frasz S.L."/>
            <person name="Seifert K.A."/>
            <person name="Miller J.D."/>
            <person name="Mondo S.J."/>
            <person name="Labutti K."/>
            <person name="Lipzen A."/>
            <person name="Dockter R."/>
            <person name="Kennedy M."/>
            <person name="Grigoriev I.V."/>
            <person name="Spatafora J.W."/>
        </authorList>
    </citation>
    <scope>NUCLEOTIDE SEQUENCE [LARGE SCALE GENOMIC DNA]</scope>
    <source>
        <strain evidence="2 3">CBS 120377</strain>
    </source>
</reference>
<dbReference type="InParanoid" id="A0A132B563"/>
<dbReference type="GeneID" id="28818241"/>
<dbReference type="Pfam" id="PF20233">
    <property type="entry name" value="DUF6590"/>
    <property type="match status" value="1"/>
</dbReference>
<name>A0A132B563_MOLSC</name>
<proteinExistence type="predicted"/>
<dbReference type="AlphaFoldDB" id="A0A132B563"/>
<feature type="non-terminal residue" evidence="2">
    <location>
        <position position="1"/>
    </location>
</feature>
<accession>A0A132B563</accession>
<dbReference type="RefSeq" id="XP_018061484.1">
    <property type="nucleotide sequence ID" value="XM_018208515.1"/>
</dbReference>